<keyword evidence="2" id="KW-1185">Reference proteome</keyword>
<dbReference type="AlphaFoldDB" id="A0A0X8X4S2"/>
<evidence type="ECO:0008006" key="3">
    <source>
        <dbReference type="Google" id="ProtNLM"/>
    </source>
</evidence>
<dbReference type="EMBL" id="AP017313">
    <property type="protein sequence ID" value="BAU55606.1"/>
    <property type="molecule type" value="Genomic_DNA"/>
</dbReference>
<sequence>MSLTPSFYTFNEIVTLKVEAPDNLLGPYLTNKGKDSVDIHGKTGIPIGSIRKMRSGETKAIPAIELYKISLVTKDAIGVVLKEIYPSLKLVQTDKVILTNIKSDTTDLGKVIMHLEDYNLDNLAYRTGIKRGRLQRLTKLDSTKILSHELYLIEMASNKEPGELFISLFADIKLHIQGEEK</sequence>
<name>A0A0X8X4S2_9SPHI</name>
<evidence type="ECO:0000313" key="2">
    <source>
        <dbReference type="Proteomes" id="UP000218263"/>
    </source>
</evidence>
<proteinExistence type="predicted"/>
<organism evidence="1 2">
    <name type="scientific">Mucilaginibacter gotjawali</name>
    <dbReference type="NCBI Taxonomy" id="1550579"/>
    <lineage>
        <taxon>Bacteria</taxon>
        <taxon>Pseudomonadati</taxon>
        <taxon>Bacteroidota</taxon>
        <taxon>Sphingobacteriia</taxon>
        <taxon>Sphingobacteriales</taxon>
        <taxon>Sphingobacteriaceae</taxon>
        <taxon>Mucilaginibacter</taxon>
    </lineage>
</organism>
<protein>
    <recommendedName>
        <fullName evidence="3">HTH cro/C1-type domain-containing protein</fullName>
    </recommendedName>
</protein>
<evidence type="ECO:0000313" key="1">
    <source>
        <dbReference type="EMBL" id="BAU55606.1"/>
    </source>
</evidence>
<accession>A0A0X8X4S2</accession>
<reference evidence="1 2" key="1">
    <citation type="submission" date="2015-12" db="EMBL/GenBank/DDBJ databases">
        <title>Genome sequence of Mucilaginibacter gotjawali.</title>
        <authorList>
            <person name="Lee J.S."/>
            <person name="Lee K.C."/>
            <person name="Kim K.K."/>
            <person name="Lee B.W."/>
        </authorList>
    </citation>
    <scope>NUCLEOTIDE SEQUENCE [LARGE SCALE GENOMIC DNA]</scope>
    <source>
        <strain evidence="1 2">SA3-7</strain>
    </source>
</reference>
<dbReference type="Proteomes" id="UP000218263">
    <property type="component" value="Chromosome"/>
</dbReference>
<dbReference type="KEGG" id="mgot:MgSA37_03797"/>
<gene>
    <name evidence="1" type="ORF">MgSA37_03797</name>
</gene>